<organism evidence="8 9">
    <name type="scientific">Microbacterium mangrovi</name>
    <dbReference type="NCBI Taxonomy" id="1348253"/>
    <lineage>
        <taxon>Bacteria</taxon>
        <taxon>Bacillati</taxon>
        <taxon>Actinomycetota</taxon>
        <taxon>Actinomycetes</taxon>
        <taxon>Micrococcales</taxon>
        <taxon>Microbacteriaceae</taxon>
        <taxon>Microbacterium</taxon>
    </lineage>
</organism>
<dbReference type="PANTHER" id="PTHR30213:SF0">
    <property type="entry name" value="UPF0761 MEMBRANE PROTEIN YIHY"/>
    <property type="match status" value="1"/>
</dbReference>
<feature type="transmembrane region" description="Helical" evidence="7">
    <location>
        <begin position="115"/>
        <end position="138"/>
    </location>
</feature>
<accession>A0A0B2A9K1</accession>
<protein>
    <submittedName>
        <fullName evidence="8">Ribonuclease BN</fullName>
    </submittedName>
</protein>
<evidence type="ECO:0000256" key="7">
    <source>
        <dbReference type="SAM" id="Phobius"/>
    </source>
</evidence>
<feature type="region of interest" description="Disordered" evidence="6">
    <location>
        <begin position="1"/>
        <end position="24"/>
    </location>
</feature>
<feature type="transmembrane region" description="Helical" evidence="7">
    <location>
        <begin position="271"/>
        <end position="292"/>
    </location>
</feature>
<dbReference type="RefSeq" id="WP_039396530.1">
    <property type="nucleotide sequence ID" value="NZ_JTDK01000006.1"/>
</dbReference>
<comment type="subcellular location">
    <subcellularLocation>
        <location evidence="1">Cell membrane</location>
        <topology evidence="1">Multi-pass membrane protein</topology>
    </subcellularLocation>
</comment>
<comment type="caution">
    <text evidence="8">The sequence shown here is derived from an EMBL/GenBank/DDBJ whole genome shotgun (WGS) entry which is preliminary data.</text>
</comment>
<proteinExistence type="predicted"/>
<gene>
    <name evidence="8" type="ORF">LK09_04475</name>
</gene>
<evidence type="ECO:0000256" key="2">
    <source>
        <dbReference type="ARBA" id="ARBA00022475"/>
    </source>
</evidence>
<feature type="transmembrane region" description="Helical" evidence="7">
    <location>
        <begin position="235"/>
        <end position="259"/>
    </location>
</feature>
<feature type="transmembrane region" description="Helical" evidence="7">
    <location>
        <begin position="159"/>
        <end position="184"/>
    </location>
</feature>
<dbReference type="Pfam" id="PF03631">
    <property type="entry name" value="Virul_fac_BrkB"/>
    <property type="match status" value="1"/>
</dbReference>
<sequence>MATPTDTSSEPQSPDRADGRRHPDRLRGRTWKYVMRRTIREFGQDQGTDAAAALTYYAVLSLFPALIAVFSLLGVFGQSGNAAGAVLDVLSQVAPAGTVATLRGPIEQFAHAPGAGLALVVGILLALWSASAYVGAFARAMNRIYEVSEGRPFWKLRPVLLLVTVVTVVAMALLALVLILSGGLVDAIGRFLGASAAARIAWNILRWPLMLLVVILLVTVLYRMTPNVKQPRARWITAGSLLAIVVLVAGTLVFALYVANFSNYGRTYGSFAAVIIFLLWLWIANLALLFGAELDAEIERGRELQAGVAAERHLELPVRDSRRSDKAEAKDEKSIEDARSIRVGAAAAD</sequence>
<keyword evidence="9" id="KW-1185">Reference proteome</keyword>
<dbReference type="EMBL" id="JTDK01000006">
    <property type="protein sequence ID" value="KHK98291.1"/>
    <property type="molecule type" value="Genomic_DNA"/>
</dbReference>
<feature type="compositionally biased region" description="Polar residues" evidence="6">
    <location>
        <begin position="1"/>
        <end position="12"/>
    </location>
</feature>
<keyword evidence="5 7" id="KW-0472">Membrane</keyword>
<evidence type="ECO:0000256" key="4">
    <source>
        <dbReference type="ARBA" id="ARBA00022989"/>
    </source>
</evidence>
<dbReference type="STRING" id="1348253.LK09_04475"/>
<feature type="transmembrane region" description="Helical" evidence="7">
    <location>
        <begin position="204"/>
        <end position="223"/>
    </location>
</feature>
<evidence type="ECO:0000256" key="3">
    <source>
        <dbReference type="ARBA" id="ARBA00022692"/>
    </source>
</evidence>
<dbReference type="PIRSF" id="PIRSF035875">
    <property type="entry name" value="RNase_BN"/>
    <property type="match status" value="1"/>
</dbReference>
<evidence type="ECO:0000256" key="5">
    <source>
        <dbReference type="ARBA" id="ARBA00023136"/>
    </source>
</evidence>
<feature type="transmembrane region" description="Helical" evidence="7">
    <location>
        <begin position="54"/>
        <end position="76"/>
    </location>
</feature>
<feature type="compositionally biased region" description="Basic and acidic residues" evidence="6">
    <location>
        <begin position="13"/>
        <end position="24"/>
    </location>
</feature>
<dbReference type="OrthoDB" id="9781030at2"/>
<evidence type="ECO:0000313" key="9">
    <source>
        <dbReference type="Proteomes" id="UP000031030"/>
    </source>
</evidence>
<evidence type="ECO:0000313" key="8">
    <source>
        <dbReference type="EMBL" id="KHK98291.1"/>
    </source>
</evidence>
<keyword evidence="4 7" id="KW-1133">Transmembrane helix</keyword>
<dbReference type="GO" id="GO:0005886">
    <property type="term" value="C:plasma membrane"/>
    <property type="evidence" value="ECO:0007669"/>
    <property type="project" value="UniProtKB-SubCell"/>
</dbReference>
<evidence type="ECO:0000256" key="1">
    <source>
        <dbReference type="ARBA" id="ARBA00004651"/>
    </source>
</evidence>
<dbReference type="Proteomes" id="UP000031030">
    <property type="component" value="Unassembled WGS sequence"/>
</dbReference>
<dbReference type="PANTHER" id="PTHR30213">
    <property type="entry name" value="INNER MEMBRANE PROTEIN YHJD"/>
    <property type="match status" value="1"/>
</dbReference>
<dbReference type="AlphaFoldDB" id="A0A0B2A9K1"/>
<name>A0A0B2A9K1_9MICO</name>
<keyword evidence="2" id="KW-1003">Cell membrane</keyword>
<reference evidence="8 9" key="1">
    <citation type="submission" date="2014-11" db="EMBL/GenBank/DDBJ databases">
        <title>Genome sequence of Microbacterium mangrovi MUSC 115(T).</title>
        <authorList>
            <person name="Lee L.-H."/>
        </authorList>
    </citation>
    <scope>NUCLEOTIDE SEQUENCE [LARGE SCALE GENOMIC DNA]</scope>
    <source>
        <strain evidence="8 9">MUSC 115</strain>
    </source>
</reference>
<dbReference type="InterPro" id="IPR017039">
    <property type="entry name" value="Virul_fac_BrkB"/>
</dbReference>
<keyword evidence="3 7" id="KW-0812">Transmembrane</keyword>
<dbReference type="NCBIfam" id="TIGR00765">
    <property type="entry name" value="yihY_not_rbn"/>
    <property type="match status" value="1"/>
</dbReference>
<evidence type="ECO:0000256" key="6">
    <source>
        <dbReference type="SAM" id="MobiDB-lite"/>
    </source>
</evidence>